<name>A0ABT7FA60_9RHOB</name>
<feature type="signal peptide" evidence="2">
    <location>
        <begin position="1"/>
        <end position="22"/>
    </location>
</feature>
<proteinExistence type="predicted"/>
<gene>
    <name evidence="3" type="ORF">QO034_02595</name>
</gene>
<evidence type="ECO:0000313" key="4">
    <source>
        <dbReference type="Proteomes" id="UP001227126"/>
    </source>
</evidence>
<feature type="region of interest" description="Disordered" evidence="1">
    <location>
        <begin position="132"/>
        <end position="154"/>
    </location>
</feature>
<sequence>MKGSGNSVWAAGLVCLATLAIAEEAMITEQEALDAAGRALRAERARGEPLFSQWPLLSAAAPKLVQDVTGAPSYWIVGLVSGDRFVGFVRVMPDGGIAAIGVTCDRPQRPETCPTPTFALSRAELENFARASGSLTDDDQASAPRLVHDGPPGRDMWLIETRKDGSPDRWIFVGAGGVYERPAGAVHGADPALE</sequence>
<protein>
    <submittedName>
        <fullName evidence="3">Uncharacterized protein</fullName>
    </submittedName>
</protein>
<dbReference type="Proteomes" id="UP001227126">
    <property type="component" value="Unassembled WGS sequence"/>
</dbReference>
<reference evidence="3 4" key="1">
    <citation type="submission" date="2023-05" db="EMBL/GenBank/DDBJ databases">
        <title>Sedimentitalea sp. nov. JM2-8.</title>
        <authorList>
            <person name="Huang J."/>
        </authorList>
    </citation>
    <scope>NUCLEOTIDE SEQUENCE [LARGE SCALE GENOMIC DNA]</scope>
    <source>
        <strain evidence="3 4">JM2-8</strain>
    </source>
</reference>
<evidence type="ECO:0000256" key="2">
    <source>
        <dbReference type="SAM" id="SignalP"/>
    </source>
</evidence>
<keyword evidence="4" id="KW-1185">Reference proteome</keyword>
<evidence type="ECO:0000256" key="1">
    <source>
        <dbReference type="SAM" id="MobiDB-lite"/>
    </source>
</evidence>
<keyword evidence="2" id="KW-0732">Signal</keyword>
<organism evidence="3 4">
    <name type="scientific">Sedimentitalea xiamensis</name>
    <dbReference type="NCBI Taxonomy" id="3050037"/>
    <lineage>
        <taxon>Bacteria</taxon>
        <taxon>Pseudomonadati</taxon>
        <taxon>Pseudomonadota</taxon>
        <taxon>Alphaproteobacteria</taxon>
        <taxon>Rhodobacterales</taxon>
        <taxon>Paracoccaceae</taxon>
        <taxon>Sedimentitalea</taxon>
    </lineage>
</organism>
<evidence type="ECO:0000313" key="3">
    <source>
        <dbReference type="EMBL" id="MDK3071989.1"/>
    </source>
</evidence>
<comment type="caution">
    <text evidence="3">The sequence shown here is derived from an EMBL/GenBank/DDBJ whole genome shotgun (WGS) entry which is preliminary data.</text>
</comment>
<feature type="chain" id="PRO_5045880319" evidence="2">
    <location>
        <begin position="23"/>
        <end position="194"/>
    </location>
</feature>
<dbReference type="EMBL" id="JASNJE010000002">
    <property type="protein sequence ID" value="MDK3071989.1"/>
    <property type="molecule type" value="Genomic_DNA"/>
</dbReference>
<accession>A0ABT7FA60</accession>
<dbReference type="RefSeq" id="WP_284483943.1">
    <property type="nucleotide sequence ID" value="NZ_JASNJE010000002.1"/>
</dbReference>